<evidence type="ECO:0000313" key="9">
    <source>
        <dbReference type="EMBL" id="AWN47706.1"/>
    </source>
</evidence>
<dbReference type="SUPFAM" id="SSF88713">
    <property type="entry name" value="Glycoside hydrolase/deacetylase"/>
    <property type="match status" value="1"/>
</dbReference>
<keyword evidence="5" id="KW-0378">Hydrolase</keyword>
<keyword evidence="4" id="KW-0479">Metal-binding</keyword>
<dbReference type="PANTHER" id="PTHR10587">
    <property type="entry name" value="GLYCOSYL TRANSFERASE-RELATED"/>
    <property type="match status" value="1"/>
</dbReference>
<dbReference type="InterPro" id="IPR011330">
    <property type="entry name" value="Glyco_hydro/deAcase_b/a-brl"/>
</dbReference>
<dbReference type="InterPro" id="IPR050248">
    <property type="entry name" value="Polysacc_deacetylase_ArnD"/>
</dbReference>
<dbReference type="PANTHER" id="PTHR10587:SF133">
    <property type="entry name" value="CHITIN DEACETYLASE 1-RELATED"/>
    <property type="match status" value="1"/>
</dbReference>
<keyword evidence="10" id="KW-1185">Reference proteome</keyword>
<dbReference type="CDD" id="cd10917">
    <property type="entry name" value="CE4_NodB_like_6s_7s"/>
    <property type="match status" value="1"/>
</dbReference>
<dbReference type="OrthoDB" id="9784220at2"/>
<dbReference type="Gene3D" id="3.20.20.370">
    <property type="entry name" value="Glycoside hydrolase/deacetylase"/>
    <property type="match status" value="1"/>
</dbReference>
<dbReference type="PROSITE" id="PS51677">
    <property type="entry name" value="NODB"/>
    <property type="match status" value="1"/>
</dbReference>
<evidence type="ECO:0000256" key="7">
    <source>
        <dbReference type="SAM" id="SignalP"/>
    </source>
</evidence>
<reference evidence="9 10" key="1">
    <citation type="submission" date="2018-05" db="EMBL/GenBank/DDBJ databases">
        <title>Complete Genome Sequence of Methylobacterium sp. 17Sr1-28.</title>
        <authorList>
            <person name="Srinivasan S."/>
        </authorList>
    </citation>
    <scope>NUCLEOTIDE SEQUENCE [LARGE SCALE GENOMIC DNA]</scope>
    <source>
        <strain evidence="9 10">17Sr1-28</strain>
    </source>
</reference>
<comment type="function">
    <text evidence="1">Is involved in generating a small heat-stable compound (Nod), an acylated oligomer of N-acetylglucosamine, that stimulates mitosis in various plant protoplasts.</text>
</comment>
<evidence type="ECO:0000256" key="6">
    <source>
        <dbReference type="ARBA" id="ARBA00032976"/>
    </source>
</evidence>
<keyword evidence="7" id="KW-0732">Signal</keyword>
<dbReference type="Proteomes" id="UP000245444">
    <property type="component" value="Chromosome"/>
</dbReference>
<organism evidence="9 10">
    <name type="scientific">Methylobacterium terrae</name>
    <dbReference type="NCBI Taxonomy" id="2202827"/>
    <lineage>
        <taxon>Bacteria</taxon>
        <taxon>Pseudomonadati</taxon>
        <taxon>Pseudomonadota</taxon>
        <taxon>Alphaproteobacteria</taxon>
        <taxon>Hyphomicrobiales</taxon>
        <taxon>Methylobacteriaceae</taxon>
        <taxon>Methylobacterium</taxon>
    </lineage>
</organism>
<gene>
    <name evidence="9" type="ORF">DK419_16440</name>
</gene>
<dbReference type="GO" id="GO:0005975">
    <property type="term" value="P:carbohydrate metabolic process"/>
    <property type="evidence" value="ECO:0007669"/>
    <property type="project" value="InterPro"/>
</dbReference>
<evidence type="ECO:0000313" key="10">
    <source>
        <dbReference type="Proteomes" id="UP000245444"/>
    </source>
</evidence>
<protein>
    <recommendedName>
        <fullName evidence="3">Chitooligosaccharide deacetylase</fullName>
    </recommendedName>
    <alternativeName>
        <fullName evidence="6">Nodulation protein B</fullName>
    </alternativeName>
</protein>
<sequence>MFVRCLKLLLLSGLLCAPPALADECRPGALGTSRVLEVPFSAGPVGKASYGRTLPLERGEVVLTFDDGPLPRRTPAVLDALRAECVKATFFVVGSMVAQFPDILRRTAAEGHTIATHTWSHRYLDRVRSAEVRRDQINGGLEAARAVLTDDEPALSPFFRFPGLGHSPALDAYAAAQRLVPISIDVDGDDWKRITPAAVLDRVLRRLDATGRGIILLHDIQPRTVAILPELLRQLKARRYRVVHMVPGRADTRAALAALDAPRSGPMRVALDRLGARMAVQLAARPPAPGPGAGGVADEAPLFLRAGLFEEAEAPPAAAPAPREQTRTPEAVRVAVIADTGPGPAPRGGWSGFVVVGAVPSSAGFRPVAAAAATSAR</sequence>
<evidence type="ECO:0000256" key="4">
    <source>
        <dbReference type="ARBA" id="ARBA00022723"/>
    </source>
</evidence>
<proteinExistence type="inferred from homology"/>
<dbReference type="Pfam" id="PF01522">
    <property type="entry name" value="Polysacc_deac_1"/>
    <property type="match status" value="1"/>
</dbReference>
<comment type="similarity">
    <text evidence="2">Belongs to the polysaccharide deacetylase family.</text>
</comment>
<dbReference type="GO" id="GO:0016020">
    <property type="term" value="C:membrane"/>
    <property type="evidence" value="ECO:0007669"/>
    <property type="project" value="TreeGrafter"/>
</dbReference>
<evidence type="ECO:0000259" key="8">
    <source>
        <dbReference type="PROSITE" id="PS51677"/>
    </source>
</evidence>
<dbReference type="InterPro" id="IPR002509">
    <property type="entry name" value="NODB_dom"/>
</dbReference>
<dbReference type="GO" id="GO:0046872">
    <property type="term" value="F:metal ion binding"/>
    <property type="evidence" value="ECO:0007669"/>
    <property type="project" value="UniProtKB-KW"/>
</dbReference>
<evidence type="ECO:0000256" key="2">
    <source>
        <dbReference type="ARBA" id="ARBA00010973"/>
    </source>
</evidence>
<feature type="chain" id="PRO_5015960238" description="Chitooligosaccharide deacetylase" evidence="7">
    <location>
        <begin position="23"/>
        <end position="377"/>
    </location>
</feature>
<evidence type="ECO:0000256" key="3">
    <source>
        <dbReference type="ARBA" id="ARBA00020071"/>
    </source>
</evidence>
<feature type="domain" description="NodB homology" evidence="8">
    <location>
        <begin position="59"/>
        <end position="243"/>
    </location>
</feature>
<accession>A0A2U8WQY5</accession>
<dbReference type="EMBL" id="CP029553">
    <property type="protein sequence ID" value="AWN47706.1"/>
    <property type="molecule type" value="Genomic_DNA"/>
</dbReference>
<name>A0A2U8WQY5_9HYPH</name>
<dbReference type="KEGG" id="mtea:DK419_16440"/>
<evidence type="ECO:0000256" key="5">
    <source>
        <dbReference type="ARBA" id="ARBA00022801"/>
    </source>
</evidence>
<evidence type="ECO:0000256" key="1">
    <source>
        <dbReference type="ARBA" id="ARBA00003236"/>
    </source>
</evidence>
<dbReference type="GO" id="GO:0016810">
    <property type="term" value="F:hydrolase activity, acting on carbon-nitrogen (but not peptide) bonds"/>
    <property type="evidence" value="ECO:0007669"/>
    <property type="project" value="InterPro"/>
</dbReference>
<feature type="signal peptide" evidence="7">
    <location>
        <begin position="1"/>
        <end position="22"/>
    </location>
</feature>
<dbReference type="AlphaFoldDB" id="A0A2U8WQY5"/>